<comment type="caution">
    <text evidence="6">The sequence shown here is derived from an EMBL/GenBank/DDBJ whole genome shotgun (WGS) entry which is preliminary data.</text>
</comment>
<dbReference type="OrthoDB" id="65739at2"/>
<protein>
    <submittedName>
        <fullName evidence="6">MFS transporter</fullName>
    </submittedName>
</protein>
<organism evidence="6 7">
    <name type="scientific">Pseudothauera nasutitermitis</name>
    <dbReference type="NCBI Taxonomy" id="2565930"/>
    <lineage>
        <taxon>Bacteria</taxon>
        <taxon>Pseudomonadati</taxon>
        <taxon>Pseudomonadota</taxon>
        <taxon>Betaproteobacteria</taxon>
        <taxon>Rhodocyclales</taxon>
        <taxon>Zoogloeaceae</taxon>
        <taxon>Pseudothauera</taxon>
    </lineage>
</organism>
<evidence type="ECO:0000256" key="2">
    <source>
        <dbReference type="ARBA" id="ARBA00022989"/>
    </source>
</evidence>
<keyword evidence="3 4" id="KW-0472">Membrane</keyword>
<sequence>MSADTESPAKPAHPPSEAGPALHLPPLLFSALAGTMAMMAYVAVIGPAARQLGLPEWVVGLSITAGGVFWMLLARWWGGISDRHGRKPVLLIGFGVFAAIYLMLAASVDLALRGQLGALALIVLLVGTRSLIGAVYAAVPPCTAALIADHTPPPERPACMAKLGTANALGMVAGPAAAGMLAAHDLSLALYGAAALPAVALLVIWFALPHSTSSATCAPDGAARPKPSVKLFDPRLRLASLTALIAMSSVAVAQVLVGFIAIDRLGLDAQAGARAAGLALATVGLALIASQQFVMRLKSVPLTRWVSTGTLIAGIGFASVALVHTQAQLLACYAVAAFGMGLVFPSFQAMAANAVHRHEQGAAAGTVSAAQGLGMVVAPLAGTLLYRIAPSLPYLLVSGLLFALALFVVLHRPLPLSSEPTSVREHP</sequence>
<feature type="transmembrane region" description="Helical" evidence="4">
    <location>
        <begin position="392"/>
        <end position="410"/>
    </location>
</feature>
<dbReference type="SUPFAM" id="SSF103473">
    <property type="entry name" value="MFS general substrate transporter"/>
    <property type="match status" value="1"/>
</dbReference>
<feature type="transmembrane region" description="Helical" evidence="4">
    <location>
        <begin position="328"/>
        <end position="350"/>
    </location>
</feature>
<keyword evidence="2 4" id="KW-1133">Transmembrane helix</keyword>
<feature type="transmembrane region" description="Helical" evidence="4">
    <location>
        <begin position="160"/>
        <end position="182"/>
    </location>
</feature>
<dbReference type="InterPro" id="IPR020846">
    <property type="entry name" value="MFS_dom"/>
</dbReference>
<dbReference type="PANTHER" id="PTHR23546">
    <property type="entry name" value="TRANSPORT PROTEIN"/>
    <property type="match status" value="1"/>
</dbReference>
<dbReference type="Gene3D" id="1.20.1250.20">
    <property type="entry name" value="MFS general substrate transporter like domains"/>
    <property type="match status" value="1"/>
</dbReference>
<feature type="transmembrane region" description="Helical" evidence="4">
    <location>
        <begin position="273"/>
        <end position="290"/>
    </location>
</feature>
<evidence type="ECO:0000259" key="5">
    <source>
        <dbReference type="PROSITE" id="PS50850"/>
    </source>
</evidence>
<feature type="domain" description="Major facilitator superfamily (MFS) profile" evidence="5">
    <location>
        <begin position="23"/>
        <end position="416"/>
    </location>
</feature>
<feature type="transmembrane region" description="Helical" evidence="4">
    <location>
        <begin position="362"/>
        <end position="386"/>
    </location>
</feature>
<feature type="transmembrane region" description="Helical" evidence="4">
    <location>
        <begin position="188"/>
        <end position="208"/>
    </location>
</feature>
<dbReference type="Pfam" id="PF07690">
    <property type="entry name" value="MFS_1"/>
    <property type="match status" value="1"/>
</dbReference>
<feature type="transmembrane region" description="Helical" evidence="4">
    <location>
        <begin position="302"/>
        <end position="322"/>
    </location>
</feature>
<keyword evidence="1 4" id="KW-0812">Transmembrane</keyword>
<accession>A0A4S4AWU4</accession>
<dbReference type="PANTHER" id="PTHR23546:SF1">
    <property type="entry name" value="MEMBRANE PROTEIN"/>
    <property type="match status" value="1"/>
</dbReference>
<feature type="transmembrane region" description="Helical" evidence="4">
    <location>
        <begin position="21"/>
        <end position="45"/>
    </location>
</feature>
<feature type="transmembrane region" description="Helical" evidence="4">
    <location>
        <begin position="89"/>
        <end position="112"/>
    </location>
</feature>
<dbReference type="Proteomes" id="UP000308430">
    <property type="component" value="Unassembled WGS sequence"/>
</dbReference>
<dbReference type="AlphaFoldDB" id="A0A4S4AWU4"/>
<evidence type="ECO:0000256" key="3">
    <source>
        <dbReference type="ARBA" id="ARBA00023136"/>
    </source>
</evidence>
<evidence type="ECO:0000313" key="7">
    <source>
        <dbReference type="Proteomes" id="UP000308430"/>
    </source>
</evidence>
<evidence type="ECO:0000256" key="1">
    <source>
        <dbReference type="ARBA" id="ARBA00022692"/>
    </source>
</evidence>
<evidence type="ECO:0000313" key="6">
    <source>
        <dbReference type="EMBL" id="THF64523.1"/>
    </source>
</evidence>
<dbReference type="RefSeq" id="WP_136348242.1">
    <property type="nucleotide sequence ID" value="NZ_SSOC01000004.1"/>
</dbReference>
<dbReference type="PROSITE" id="PS50850">
    <property type="entry name" value="MFS"/>
    <property type="match status" value="1"/>
</dbReference>
<dbReference type="InterPro" id="IPR036259">
    <property type="entry name" value="MFS_trans_sf"/>
</dbReference>
<keyword evidence="7" id="KW-1185">Reference proteome</keyword>
<feature type="transmembrane region" description="Helical" evidence="4">
    <location>
        <begin position="118"/>
        <end position="139"/>
    </location>
</feature>
<proteinExistence type="predicted"/>
<evidence type="ECO:0000256" key="4">
    <source>
        <dbReference type="SAM" id="Phobius"/>
    </source>
</evidence>
<name>A0A4S4AWU4_9RHOO</name>
<dbReference type="InterPro" id="IPR011701">
    <property type="entry name" value="MFS"/>
</dbReference>
<feature type="transmembrane region" description="Helical" evidence="4">
    <location>
        <begin position="57"/>
        <end position="77"/>
    </location>
</feature>
<reference evidence="6 7" key="1">
    <citation type="submission" date="2019-04" db="EMBL/GenBank/DDBJ databases">
        <title>Azoarcus nasutitermitis sp. nov. isolated from termite nest.</title>
        <authorList>
            <person name="Lin S.-Y."/>
            <person name="Hameed A."/>
            <person name="Hsu Y.-H."/>
            <person name="Young C.-C."/>
        </authorList>
    </citation>
    <scope>NUCLEOTIDE SEQUENCE [LARGE SCALE GENOMIC DNA]</scope>
    <source>
        <strain evidence="6 7">CC-YHH838</strain>
    </source>
</reference>
<dbReference type="EMBL" id="SSOC01000004">
    <property type="protein sequence ID" value="THF64523.1"/>
    <property type="molecule type" value="Genomic_DNA"/>
</dbReference>
<dbReference type="GO" id="GO:0022857">
    <property type="term" value="F:transmembrane transporter activity"/>
    <property type="evidence" value="ECO:0007669"/>
    <property type="project" value="InterPro"/>
</dbReference>
<gene>
    <name evidence="6" type="ORF">E6C76_10680</name>
</gene>
<feature type="transmembrane region" description="Helical" evidence="4">
    <location>
        <begin position="238"/>
        <end position="261"/>
    </location>
</feature>